<accession>A0A6S6RZK0</accession>
<dbReference type="AlphaFoldDB" id="A0A6S6RZK0"/>
<dbReference type="PANTHER" id="PTHR43420:SF47">
    <property type="entry name" value="N-ACETYLTRANSFERASE DOMAIN-CONTAINING PROTEIN"/>
    <property type="match status" value="1"/>
</dbReference>
<gene>
    <name evidence="4" type="ORF">HELGO_WM11411</name>
</gene>
<dbReference type="PANTHER" id="PTHR43420">
    <property type="entry name" value="ACETYLTRANSFERASE"/>
    <property type="match status" value="1"/>
</dbReference>
<dbReference type="Pfam" id="PF00583">
    <property type="entry name" value="Acetyltransf_1"/>
    <property type="match status" value="1"/>
</dbReference>
<feature type="domain" description="N-acetyltransferase" evidence="3">
    <location>
        <begin position="10"/>
        <end position="178"/>
    </location>
</feature>
<dbReference type="InterPro" id="IPR016181">
    <property type="entry name" value="Acyl_CoA_acyltransferase"/>
</dbReference>
<name>A0A6S6RZK0_9BACT</name>
<dbReference type="InterPro" id="IPR000182">
    <property type="entry name" value="GNAT_dom"/>
</dbReference>
<reference evidence="4" key="1">
    <citation type="submission" date="2020-01" db="EMBL/GenBank/DDBJ databases">
        <authorList>
            <person name="Meier V. D."/>
            <person name="Meier V D."/>
        </authorList>
    </citation>
    <scope>NUCLEOTIDE SEQUENCE</scope>
    <source>
        <strain evidence="4">HLG_WM_MAG_10</strain>
    </source>
</reference>
<protein>
    <recommendedName>
        <fullName evidence="3">N-acetyltransferase domain-containing protein</fullName>
    </recommendedName>
</protein>
<proteinExistence type="predicted"/>
<keyword evidence="1" id="KW-0808">Transferase</keyword>
<evidence type="ECO:0000259" key="3">
    <source>
        <dbReference type="PROSITE" id="PS51186"/>
    </source>
</evidence>
<sequence length="178" mass="20625">MTHFLDKTNIQYRLAVPEDALCLSVLFRQVYIHNYAIEGIPTDFSKFIIEQFSIPKIEQKIRTQPASILVATYKDNLAGVAAIEYHKPCPIGNLVGAELSKLYVLECFTGLGIGRQLLHNVEQQLQEKGYTELWLWVYAINTRAVQFYKRQQYEWLGNAFLELDGNLYENEVLYKQLT</sequence>
<dbReference type="Gene3D" id="3.40.630.30">
    <property type="match status" value="1"/>
</dbReference>
<dbReference type="GO" id="GO:0016747">
    <property type="term" value="F:acyltransferase activity, transferring groups other than amino-acyl groups"/>
    <property type="evidence" value="ECO:0007669"/>
    <property type="project" value="InterPro"/>
</dbReference>
<dbReference type="SUPFAM" id="SSF55729">
    <property type="entry name" value="Acyl-CoA N-acyltransferases (Nat)"/>
    <property type="match status" value="1"/>
</dbReference>
<dbReference type="CDD" id="cd04301">
    <property type="entry name" value="NAT_SF"/>
    <property type="match status" value="1"/>
</dbReference>
<dbReference type="EMBL" id="CACVAQ010000065">
    <property type="protein sequence ID" value="CAA6801531.1"/>
    <property type="molecule type" value="Genomic_DNA"/>
</dbReference>
<dbReference type="PROSITE" id="PS51186">
    <property type="entry name" value="GNAT"/>
    <property type="match status" value="1"/>
</dbReference>
<dbReference type="InterPro" id="IPR050680">
    <property type="entry name" value="YpeA/RimI_acetyltransf"/>
</dbReference>
<evidence type="ECO:0000256" key="1">
    <source>
        <dbReference type="ARBA" id="ARBA00022679"/>
    </source>
</evidence>
<evidence type="ECO:0000313" key="4">
    <source>
        <dbReference type="EMBL" id="CAA6801531.1"/>
    </source>
</evidence>
<evidence type="ECO:0000256" key="2">
    <source>
        <dbReference type="ARBA" id="ARBA00023315"/>
    </source>
</evidence>
<organism evidence="4">
    <name type="scientific">uncultured Aureispira sp</name>
    <dbReference type="NCBI Taxonomy" id="1331704"/>
    <lineage>
        <taxon>Bacteria</taxon>
        <taxon>Pseudomonadati</taxon>
        <taxon>Bacteroidota</taxon>
        <taxon>Saprospiria</taxon>
        <taxon>Saprospirales</taxon>
        <taxon>Saprospiraceae</taxon>
        <taxon>Aureispira</taxon>
        <taxon>environmental samples</taxon>
    </lineage>
</organism>
<keyword evidence="2" id="KW-0012">Acyltransferase</keyword>